<dbReference type="EMBL" id="RAWI01000168">
    <property type="protein sequence ID" value="RKI05865.1"/>
    <property type="molecule type" value="Genomic_DNA"/>
</dbReference>
<name>A0ABX9QFJ5_9BACT</name>
<keyword evidence="1" id="KW-0808">Transferase</keyword>
<dbReference type="SUPFAM" id="SSF55729">
    <property type="entry name" value="Acyl-CoA N-acyltransferases (Nat)"/>
    <property type="match status" value="1"/>
</dbReference>
<feature type="domain" description="N-acetyltransferase" evidence="3">
    <location>
        <begin position="21"/>
        <end position="173"/>
    </location>
</feature>
<dbReference type="PANTHER" id="PTHR43877:SF2">
    <property type="entry name" value="AMINOALKYLPHOSPHONATE N-ACETYLTRANSFERASE-RELATED"/>
    <property type="match status" value="1"/>
</dbReference>
<dbReference type="PROSITE" id="PS51186">
    <property type="entry name" value="GNAT"/>
    <property type="match status" value="1"/>
</dbReference>
<comment type="caution">
    <text evidence="4">The sequence shown here is derived from an EMBL/GenBank/DDBJ whole genome shotgun (WGS) entry which is preliminary data.</text>
</comment>
<proteinExistence type="predicted"/>
<evidence type="ECO:0000259" key="3">
    <source>
        <dbReference type="PROSITE" id="PS51186"/>
    </source>
</evidence>
<dbReference type="Proteomes" id="UP000278907">
    <property type="component" value="Unassembled WGS sequence"/>
</dbReference>
<dbReference type="InterPro" id="IPR050832">
    <property type="entry name" value="Bact_Acetyltransf"/>
</dbReference>
<protein>
    <submittedName>
        <fullName evidence="4">GNAT family N-acetyltransferase</fullName>
    </submittedName>
</protein>
<keyword evidence="2" id="KW-0012">Acyltransferase</keyword>
<gene>
    <name evidence="4" type="ORF">D7Y13_21520</name>
</gene>
<dbReference type="Gene3D" id="3.40.630.30">
    <property type="match status" value="1"/>
</dbReference>
<dbReference type="PANTHER" id="PTHR43877">
    <property type="entry name" value="AMINOALKYLPHOSPHONATE N-ACETYLTRANSFERASE-RELATED-RELATED"/>
    <property type="match status" value="1"/>
</dbReference>
<sequence length="173" mass="19157">MVERPAHPLRRLTTMPDAAPSTIREATPGDAGLLTRVLREAFEEYRGRLEPPSSAHDKTEAVVTRELRDGGAFVVEADGLPQGCVFFHPKEDHVYLDRLAVLPAFRGRGLSLQLMRAVEARARELGHTRVRLSVRLALTSHHAWYAGQGYAFHSHGTHAGYASPTFLVLEKAL</sequence>
<evidence type="ECO:0000313" key="5">
    <source>
        <dbReference type="Proteomes" id="UP000278907"/>
    </source>
</evidence>
<evidence type="ECO:0000313" key="4">
    <source>
        <dbReference type="EMBL" id="RKI05865.1"/>
    </source>
</evidence>
<keyword evidence="5" id="KW-1185">Reference proteome</keyword>
<organism evidence="4 5">
    <name type="scientific">Corallococcus praedator</name>
    <dbReference type="NCBI Taxonomy" id="2316724"/>
    <lineage>
        <taxon>Bacteria</taxon>
        <taxon>Pseudomonadati</taxon>
        <taxon>Myxococcota</taxon>
        <taxon>Myxococcia</taxon>
        <taxon>Myxococcales</taxon>
        <taxon>Cystobacterineae</taxon>
        <taxon>Myxococcaceae</taxon>
        <taxon>Corallococcus</taxon>
    </lineage>
</organism>
<dbReference type="Pfam" id="PF00583">
    <property type="entry name" value="Acetyltransf_1"/>
    <property type="match status" value="1"/>
</dbReference>
<dbReference type="InterPro" id="IPR000182">
    <property type="entry name" value="GNAT_dom"/>
</dbReference>
<reference evidence="4 5" key="1">
    <citation type="submission" date="2018-09" db="EMBL/GenBank/DDBJ databases">
        <authorList>
            <person name="Livingstone P.G."/>
            <person name="Whitworth D.E."/>
        </authorList>
    </citation>
    <scope>NUCLEOTIDE SEQUENCE [LARGE SCALE GENOMIC DNA]</scope>
    <source>
        <strain evidence="4 5">CA031B</strain>
    </source>
</reference>
<dbReference type="CDD" id="cd04301">
    <property type="entry name" value="NAT_SF"/>
    <property type="match status" value="1"/>
</dbReference>
<accession>A0ABX9QFJ5</accession>
<evidence type="ECO:0000256" key="1">
    <source>
        <dbReference type="ARBA" id="ARBA00022679"/>
    </source>
</evidence>
<dbReference type="InterPro" id="IPR016181">
    <property type="entry name" value="Acyl_CoA_acyltransferase"/>
</dbReference>
<evidence type="ECO:0000256" key="2">
    <source>
        <dbReference type="ARBA" id="ARBA00023315"/>
    </source>
</evidence>